<dbReference type="KEGG" id="crq:GCK72_018811"/>
<comment type="catalytic activity">
    <reaction evidence="8">
        <text>dopamine + acetyl-CoA = N-acetyldopamine + CoA + H(+)</text>
        <dbReference type="Rhea" id="RHEA:51388"/>
        <dbReference type="ChEBI" id="CHEBI:15378"/>
        <dbReference type="ChEBI" id="CHEBI:57287"/>
        <dbReference type="ChEBI" id="CHEBI:57288"/>
        <dbReference type="ChEBI" id="CHEBI:59905"/>
        <dbReference type="ChEBI" id="CHEBI:125678"/>
    </reaction>
    <physiologicalReaction direction="left-to-right" evidence="8">
        <dbReference type="Rhea" id="RHEA:51389"/>
    </physiologicalReaction>
</comment>
<comment type="catalytic activity">
    <reaction evidence="7">
        <text>serotonin + (5Z,8Z,11Z,14Z)-eicosatetraenoyl-CoA = N-[(5Z,8Z,11Z,14Z)-eicosatetraenoyl]-serotonin + CoA + H(+)</text>
        <dbReference type="Rhea" id="RHEA:51396"/>
        <dbReference type="ChEBI" id="CHEBI:15378"/>
        <dbReference type="ChEBI" id="CHEBI:57287"/>
        <dbReference type="ChEBI" id="CHEBI:57368"/>
        <dbReference type="ChEBI" id="CHEBI:132255"/>
        <dbReference type="ChEBI" id="CHEBI:350546"/>
    </reaction>
    <physiologicalReaction direction="left-to-right" evidence="7">
        <dbReference type="Rhea" id="RHEA:51397"/>
    </physiologicalReaction>
</comment>
<organism evidence="14">
    <name type="scientific">Caenorhabditis remanei</name>
    <name type="common">Caenorhabditis vulgaris</name>
    <dbReference type="NCBI Taxonomy" id="31234"/>
    <lineage>
        <taxon>Eukaryota</taxon>
        <taxon>Metazoa</taxon>
        <taxon>Ecdysozoa</taxon>
        <taxon>Nematoda</taxon>
        <taxon>Chromadorea</taxon>
        <taxon>Rhabditida</taxon>
        <taxon>Rhabditina</taxon>
        <taxon>Rhabditomorpha</taxon>
        <taxon>Rhabditoidea</taxon>
        <taxon>Rhabditidae</taxon>
        <taxon>Peloderinae</taxon>
        <taxon>Caenorhabditis</taxon>
    </lineage>
</organism>
<comment type="catalytic activity">
    <reaction evidence="11">
        <text>dopamine + hexadecanoyl-CoA = N-hexadecanoyl-dopamine + CoA + H(+)</text>
        <dbReference type="Rhea" id="RHEA:51376"/>
        <dbReference type="ChEBI" id="CHEBI:15378"/>
        <dbReference type="ChEBI" id="CHEBI:57287"/>
        <dbReference type="ChEBI" id="CHEBI:57379"/>
        <dbReference type="ChEBI" id="CHEBI:59905"/>
        <dbReference type="ChEBI" id="CHEBI:134058"/>
    </reaction>
    <physiologicalReaction direction="left-to-right" evidence="11">
        <dbReference type="Rhea" id="RHEA:51377"/>
    </physiologicalReaction>
</comment>
<dbReference type="GO" id="GO:0004059">
    <property type="term" value="F:aralkylamine N-acetyltransferase activity"/>
    <property type="evidence" value="ECO:0007669"/>
    <property type="project" value="UniProtKB-EC"/>
</dbReference>
<name>E3LZP6_CAERE</name>
<evidence type="ECO:0000256" key="10">
    <source>
        <dbReference type="ARBA" id="ARBA00052178"/>
    </source>
</evidence>
<dbReference type="FunCoup" id="E3LZP6">
    <property type="interactions" value="10"/>
</dbReference>
<evidence type="ECO:0000256" key="9">
    <source>
        <dbReference type="ARBA" id="ARBA00051823"/>
    </source>
</evidence>
<dbReference type="EMBL" id="DS268420">
    <property type="protein sequence ID" value="EFO87783.1"/>
    <property type="molecule type" value="Genomic_DNA"/>
</dbReference>
<gene>
    <name evidence="13" type="ORF">CRE_05720</name>
</gene>
<accession>E3LZP6</accession>
<evidence type="ECO:0000256" key="3">
    <source>
        <dbReference type="ARBA" id="ARBA00038182"/>
    </source>
</evidence>
<comment type="catalytic activity">
    <reaction evidence="6">
        <text>serotonin + octadecanoyl-CoA = N-octadecanoyl-serotonin + CoA + H(+)</text>
        <dbReference type="Rhea" id="RHEA:51400"/>
        <dbReference type="ChEBI" id="CHEBI:15378"/>
        <dbReference type="ChEBI" id="CHEBI:57287"/>
        <dbReference type="ChEBI" id="CHEBI:57394"/>
        <dbReference type="ChEBI" id="CHEBI:134065"/>
        <dbReference type="ChEBI" id="CHEBI:350546"/>
    </reaction>
    <physiologicalReaction direction="left-to-right" evidence="6">
        <dbReference type="Rhea" id="RHEA:51401"/>
    </physiologicalReaction>
</comment>
<evidence type="ECO:0000256" key="5">
    <source>
        <dbReference type="ARBA" id="ARBA00050189"/>
    </source>
</evidence>
<dbReference type="InterPro" id="IPR016181">
    <property type="entry name" value="Acyl_CoA_acyltransferase"/>
</dbReference>
<protein>
    <recommendedName>
        <fullName evidence="4">aralkylamine N-acetyltransferase</fullName>
        <ecNumber evidence="4">2.3.1.87</ecNumber>
    </recommendedName>
</protein>
<evidence type="ECO:0000256" key="4">
    <source>
        <dbReference type="ARBA" id="ARBA00039114"/>
    </source>
</evidence>
<evidence type="ECO:0000256" key="8">
    <source>
        <dbReference type="ARBA" id="ARBA00051711"/>
    </source>
</evidence>
<dbReference type="eggNOG" id="ENOG502TGMH">
    <property type="taxonomic scope" value="Eukaryota"/>
</dbReference>
<comment type="similarity">
    <text evidence="3">Belongs to the acetyltransferase family. AANAT subfamily.</text>
</comment>
<dbReference type="AlphaFoldDB" id="E3LZP6"/>
<dbReference type="Proteomes" id="UP000008281">
    <property type="component" value="Unassembled WGS sequence"/>
</dbReference>
<comment type="catalytic activity">
    <reaction evidence="12">
        <text>serotonin + acetyl-CoA = N-acetylserotonin + CoA + H(+)</text>
        <dbReference type="Rhea" id="RHEA:25217"/>
        <dbReference type="ChEBI" id="CHEBI:15378"/>
        <dbReference type="ChEBI" id="CHEBI:17697"/>
        <dbReference type="ChEBI" id="CHEBI:57287"/>
        <dbReference type="ChEBI" id="CHEBI:57288"/>
        <dbReference type="ChEBI" id="CHEBI:350546"/>
        <dbReference type="EC" id="2.3.1.87"/>
    </reaction>
    <physiologicalReaction direction="left-to-right" evidence="12">
        <dbReference type="Rhea" id="RHEA:25218"/>
    </physiologicalReaction>
</comment>
<dbReference type="OrthoDB" id="41532at2759"/>
<sequence length="429" mass="48189">MLSKVLPKSQILFRVAQPKDKEKIIRFLDNHFAKEEPCARALKLTPETSRGIFSTTATRCLNFPFSTVVLQENGDIIGCLLASVWSRNDPIEKADFDAAGVPENIRLFIQFLNNAHANFWKVAPPHINSVIHREIGSVAPEFTRRGIATRMVYTNMTKSKLKKYNIGGVISETSSLTNQIVLEKAGFRVHLLFECELMQLSKVLRKSNILFRVAQPKDKEKIIKYLDDHFAKEEPCARALKLSPEMTINSFTTTVDRCLNYPFSTVVVQENGNLAACLLASVWNRSDPVENADFNDAGVPENLKLFLQFLNNAHSNFWKIAPPGVHSVIHRELGSVAPEFTRRGIATKMVYTNMTKTNLKKYNIGGVISETTSLANQIVLEKAGFKCLKEMPFSAIVDSKGNQVLHLDDGTTALRLNYKGIEDFENLPE</sequence>
<keyword evidence="14" id="KW-1185">Reference proteome</keyword>
<dbReference type="Gene3D" id="3.40.630.30">
    <property type="match status" value="2"/>
</dbReference>
<evidence type="ECO:0000256" key="2">
    <source>
        <dbReference type="ARBA" id="ARBA00037926"/>
    </source>
</evidence>
<proteinExistence type="inferred from homology"/>
<evidence type="ECO:0000256" key="11">
    <source>
        <dbReference type="ARBA" id="ARBA00052335"/>
    </source>
</evidence>
<dbReference type="PANTHER" id="PTHR20905:SF8">
    <property type="entry name" value="N-ACETYLTRANSFERASE DOMAIN-CONTAINING PROTEIN"/>
    <property type="match status" value="1"/>
</dbReference>
<dbReference type="EC" id="2.3.1.87" evidence="4"/>
<evidence type="ECO:0000313" key="13">
    <source>
        <dbReference type="EMBL" id="EFO87783.1"/>
    </source>
</evidence>
<evidence type="ECO:0000256" key="12">
    <source>
        <dbReference type="ARBA" id="ARBA00052491"/>
    </source>
</evidence>
<evidence type="ECO:0000256" key="7">
    <source>
        <dbReference type="ARBA" id="ARBA00051284"/>
    </source>
</evidence>
<reference evidence="13" key="1">
    <citation type="submission" date="2007-07" db="EMBL/GenBank/DDBJ databases">
        <title>PCAP assembly of the Caenorhabditis remanei genome.</title>
        <authorList>
            <consortium name="The Caenorhabditis remanei Sequencing Consortium"/>
            <person name="Wilson R.K."/>
        </authorList>
    </citation>
    <scope>NUCLEOTIDE SEQUENCE [LARGE SCALE GENOMIC DNA]</scope>
    <source>
        <strain evidence="13">PB4641</strain>
    </source>
</reference>
<comment type="catalytic activity">
    <reaction evidence="10">
        <text>serotonin + hexadecanoyl-CoA = N-hexadecanoyl-serotonin + CoA + H(+)</text>
        <dbReference type="Rhea" id="RHEA:51384"/>
        <dbReference type="ChEBI" id="CHEBI:15378"/>
        <dbReference type="ChEBI" id="CHEBI:57287"/>
        <dbReference type="ChEBI" id="CHEBI:57379"/>
        <dbReference type="ChEBI" id="CHEBI:134059"/>
        <dbReference type="ChEBI" id="CHEBI:350546"/>
    </reaction>
    <physiologicalReaction direction="left-to-right" evidence="10">
        <dbReference type="Rhea" id="RHEA:51385"/>
    </physiologicalReaction>
</comment>
<comment type="pathway">
    <text evidence="2">Aromatic compound metabolism; melatonin biosynthesis; melatonin from serotonin: step 1/2.</text>
</comment>
<dbReference type="SUPFAM" id="SSF55729">
    <property type="entry name" value="Acyl-CoA N-acyltransferases (Nat)"/>
    <property type="match status" value="2"/>
</dbReference>
<comment type="catalytic activity">
    <reaction evidence="9">
        <text>serotonin + (9Z)-octadecenoyl-CoA = N-(9Z-octadecenoyl)-serotonin + CoA + H(+)</text>
        <dbReference type="Rhea" id="RHEA:51392"/>
        <dbReference type="ChEBI" id="CHEBI:15378"/>
        <dbReference type="ChEBI" id="CHEBI:57287"/>
        <dbReference type="ChEBI" id="CHEBI:57387"/>
        <dbReference type="ChEBI" id="CHEBI:134064"/>
        <dbReference type="ChEBI" id="CHEBI:350546"/>
    </reaction>
    <physiologicalReaction direction="left-to-right" evidence="9">
        <dbReference type="Rhea" id="RHEA:51393"/>
    </physiologicalReaction>
</comment>
<evidence type="ECO:0000256" key="6">
    <source>
        <dbReference type="ARBA" id="ARBA00050849"/>
    </source>
</evidence>
<dbReference type="CTD" id="9824510"/>
<dbReference type="STRING" id="31234.E3LZP6"/>
<dbReference type="GeneID" id="9824510"/>
<dbReference type="RefSeq" id="XP_003110490.2">
    <property type="nucleotide sequence ID" value="XM_003110442.2"/>
</dbReference>
<keyword evidence="1" id="KW-0808">Transferase</keyword>
<evidence type="ECO:0000313" key="14">
    <source>
        <dbReference type="Proteomes" id="UP000008281"/>
    </source>
</evidence>
<dbReference type="FunFam" id="3.40.630.30:FF:000046">
    <property type="entry name" value="Dopamine N-acetyltransferase"/>
    <property type="match status" value="2"/>
</dbReference>
<dbReference type="HOGENOM" id="CLU_639740_0_0_1"/>
<evidence type="ECO:0000256" key="1">
    <source>
        <dbReference type="ARBA" id="ARBA00022679"/>
    </source>
</evidence>
<dbReference type="InParanoid" id="E3LZP6"/>
<dbReference type="PANTHER" id="PTHR20905">
    <property type="entry name" value="N-ACETYLTRANSFERASE-RELATED"/>
    <property type="match status" value="1"/>
</dbReference>
<comment type="catalytic activity">
    <reaction evidence="5">
        <text>dopamine + (9Z)-octadecenoyl-CoA = N-(9Z-octadecanoyl)-dopamine + CoA + H(+)</text>
        <dbReference type="Rhea" id="RHEA:51380"/>
        <dbReference type="ChEBI" id="CHEBI:15378"/>
        <dbReference type="ChEBI" id="CHEBI:31883"/>
        <dbReference type="ChEBI" id="CHEBI:57287"/>
        <dbReference type="ChEBI" id="CHEBI:57387"/>
        <dbReference type="ChEBI" id="CHEBI:59905"/>
    </reaction>
    <physiologicalReaction direction="left-to-right" evidence="5">
        <dbReference type="Rhea" id="RHEA:51381"/>
    </physiologicalReaction>
</comment>